<dbReference type="GO" id="GO:0005739">
    <property type="term" value="C:mitochondrion"/>
    <property type="evidence" value="ECO:0007669"/>
    <property type="project" value="UniProtKB-SubCell"/>
</dbReference>
<evidence type="ECO:0000256" key="5">
    <source>
        <dbReference type="ARBA" id="ARBA00023128"/>
    </source>
</evidence>
<dbReference type="EMBL" id="LT854253">
    <property type="protein sequence ID" value="SMR41923.1"/>
    <property type="molecule type" value="Genomic_DNA"/>
</dbReference>
<evidence type="ECO:0000256" key="6">
    <source>
        <dbReference type="ARBA" id="ARBA00031849"/>
    </source>
</evidence>
<keyword evidence="4" id="KW-0809">Transit peptide</keyword>
<dbReference type="PANTHER" id="PTHR36091:SF1">
    <property type="entry name" value="ALTERED INHERITANCE OF MITOCHONDRIA PROTEIN 9, MITOCHONDRIAL"/>
    <property type="match status" value="1"/>
</dbReference>
<dbReference type="Proteomes" id="UP000245764">
    <property type="component" value="Chromosome 1"/>
</dbReference>
<proteinExistence type="inferred from homology"/>
<evidence type="ECO:0000256" key="3">
    <source>
        <dbReference type="ARBA" id="ARBA00016197"/>
    </source>
</evidence>
<dbReference type="Gene3D" id="3.90.1200.10">
    <property type="match status" value="1"/>
</dbReference>
<dbReference type="InterPro" id="IPR011009">
    <property type="entry name" value="Kinase-like_dom_sf"/>
</dbReference>
<evidence type="ECO:0000256" key="1">
    <source>
        <dbReference type="ARBA" id="ARBA00004173"/>
    </source>
</evidence>
<dbReference type="SUPFAM" id="SSF56112">
    <property type="entry name" value="Protein kinase-like (PK-like)"/>
    <property type="match status" value="1"/>
</dbReference>
<evidence type="ECO:0000313" key="8">
    <source>
        <dbReference type="EMBL" id="SMR41923.1"/>
    </source>
</evidence>
<name>A0A2H1FKS4_ZYMTR</name>
<dbReference type="AlphaFoldDB" id="A0A2H1FKS4"/>
<evidence type="ECO:0000256" key="4">
    <source>
        <dbReference type="ARBA" id="ARBA00022946"/>
    </source>
</evidence>
<dbReference type="PANTHER" id="PTHR36091">
    <property type="entry name" value="ALTERED INHERITANCE OF MITOCHONDRIA PROTEIN 9, MITOCHONDRIAL"/>
    <property type="match status" value="1"/>
</dbReference>
<comment type="subcellular location">
    <subcellularLocation>
        <location evidence="1">Mitochondrion</location>
    </subcellularLocation>
</comment>
<comment type="similarity">
    <text evidence="2">Belongs to the AIM9 family.</text>
</comment>
<evidence type="ECO:0000313" key="9">
    <source>
        <dbReference type="Proteomes" id="UP000245764"/>
    </source>
</evidence>
<dbReference type="InterPro" id="IPR002575">
    <property type="entry name" value="Aminoglycoside_PTrfase"/>
</dbReference>
<reference evidence="9" key="1">
    <citation type="submission" date="2017-05" db="EMBL/GenBank/DDBJ databases">
        <authorList>
            <person name="Song R."/>
            <person name="Chenine A.L."/>
            <person name="Ruprecht R.M."/>
        </authorList>
    </citation>
    <scope>NUCLEOTIDE SEQUENCE [LARGE SCALE GENOMIC DNA]</scope>
</reference>
<evidence type="ECO:0000259" key="7">
    <source>
        <dbReference type="Pfam" id="PF01636"/>
    </source>
</evidence>
<keyword evidence="5" id="KW-0496">Mitochondrion</keyword>
<dbReference type="Pfam" id="PF01636">
    <property type="entry name" value="APH"/>
    <property type="match status" value="1"/>
</dbReference>
<feature type="domain" description="Aminoglycoside phosphotransferase" evidence="7">
    <location>
        <begin position="144"/>
        <end position="346"/>
    </location>
</feature>
<sequence>MSCWKVDDIVINRSVSRRWLSTLLISHAGRRYLTISCRGSAVSREDLYRYTNGSFLANEAKAFDRRYLKFNLDELCSIASRIGSISAVKEVVKMEGGFCKALLMKKIDGTEIVAKLPFKIAGPAHYTTASEVAVLKYGMTWATLLQVPVPKVLAWSSDATNTVGSEYIIMEKAPGVQLVKVYDGMRDYDNLMLIKTLGALESELAAIRFPAHGSLYLRQSLQSRGDGSVPLGRSEDPEGQFCIGPIWMSLSAFGEALADREIARLEHELADPESFPPSKAQDIATLRVARGVATRMSAGSLPGRLARPALWHSDLHLGNIYVSEEDPTKIVSIIDWQSLVILPMFYQVRFPEFLDLPEDYEIGGPVPSRPAGLDEMNQHDRMMAEQEHTRACLAKAYEAASGRKNVQVYNARQMPSYLKDFFDRCGEVSEEGAVPLRACLIELAKDWEALGCAGKCPIEFTADDLDRHERQFQDYSIFHQIQTIARECLDTDSEGWLPPGVDVNVKRKQNQDLLQSVVERSAEYGKTPEEVRKTWPF</sequence>
<organism evidence="8 9">
    <name type="scientific">Zymoseptoria tritici ST99CH_1E4</name>
    <dbReference type="NCBI Taxonomy" id="1276532"/>
    <lineage>
        <taxon>Eukaryota</taxon>
        <taxon>Fungi</taxon>
        <taxon>Dikarya</taxon>
        <taxon>Ascomycota</taxon>
        <taxon>Pezizomycotina</taxon>
        <taxon>Dothideomycetes</taxon>
        <taxon>Dothideomycetidae</taxon>
        <taxon>Mycosphaerellales</taxon>
        <taxon>Mycosphaerellaceae</taxon>
        <taxon>Zymoseptoria</taxon>
    </lineage>
</organism>
<protein>
    <recommendedName>
        <fullName evidence="3">Altered inheritance of mitochondria protein 9, mitochondrial</fullName>
    </recommendedName>
    <alternativeName>
        <fullName evidence="6">Found in mitochondrial proteome protein 29</fullName>
    </alternativeName>
</protein>
<evidence type="ECO:0000256" key="2">
    <source>
        <dbReference type="ARBA" id="ARBA00005543"/>
    </source>
</evidence>
<accession>A0A2H1FKS4</accession>
<dbReference type="InterPro" id="IPR051035">
    <property type="entry name" value="Mito_inheritance_9"/>
</dbReference>
<gene>
    <name evidence="8" type="ORF">ZT1E4_G701</name>
</gene>